<comment type="caution">
    <text evidence="2">The sequence shown here is derived from an EMBL/GenBank/DDBJ whole genome shotgun (WGS) entry which is preliminary data.</text>
</comment>
<evidence type="ECO:0000313" key="3">
    <source>
        <dbReference type="Proteomes" id="UP001066276"/>
    </source>
</evidence>
<sequence length="171" mass="18671">MGVRRQRFNRPPCSPSLFPYQKKILKSESCGSGRTMPSSTSPSQDPLALPPSLPAPHTVACGKILERLPASPTDLILYSGIQERTRTGCSTELLSSCVLSARILLWVVSHTLQISPLSLLGLHARDLVSIHAFEDGAHGAEETLTHLKFAPSSSYPDRLPLVRPSDLHLRQ</sequence>
<feature type="compositionally biased region" description="Polar residues" evidence="1">
    <location>
        <begin position="29"/>
        <end position="40"/>
    </location>
</feature>
<protein>
    <submittedName>
        <fullName evidence="2">Uncharacterized protein</fullName>
    </submittedName>
</protein>
<proteinExistence type="predicted"/>
<gene>
    <name evidence="2" type="ORF">NDU88_009446</name>
</gene>
<keyword evidence="3" id="KW-1185">Reference proteome</keyword>
<dbReference type="Proteomes" id="UP001066276">
    <property type="component" value="Chromosome 6"/>
</dbReference>
<name>A0AAV7QXK9_PLEWA</name>
<evidence type="ECO:0000313" key="2">
    <source>
        <dbReference type="EMBL" id="KAJ1143135.1"/>
    </source>
</evidence>
<dbReference type="EMBL" id="JANPWB010000010">
    <property type="protein sequence ID" value="KAJ1143135.1"/>
    <property type="molecule type" value="Genomic_DNA"/>
</dbReference>
<accession>A0AAV7QXK9</accession>
<dbReference type="AlphaFoldDB" id="A0AAV7QXK9"/>
<reference evidence="2" key="1">
    <citation type="journal article" date="2022" name="bioRxiv">
        <title>Sequencing and chromosome-scale assembly of the giantPleurodeles waltlgenome.</title>
        <authorList>
            <person name="Brown T."/>
            <person name="Elewa A."/>
            <person name="Iarovenko S."/>
            <person name="Subramanian E."/>
            <person name="Araus A.J."/>
            <person name="Petzold A."/>
            <person name="Susuki M."/>
            <person name="Suzuki K.-i.T."/>
            <person name="Hayashi T."/>
            <person name="Toyoda A."/>
            <person name="Oliveira C."/>
            <person name="Osipova E."/>
            <person name="Leigh N.D."/>
            <person name="Simon A."/>
            <person name="Yun M.H."/>
        </authorList>
    </citation>
    <scope>NUCLEOTIDE SEQUENCE</scope>
    <source>
        <strain evidence="2">20211129_DDA</strain>
        <tissue evidence="2">Liver</tissue>
    </source>
</reference>
<organism evidence="2 3">
    <name type="scientific">Pleurodeles waltl</name>
    <name type="common">Iberian ribbed newt</name>
    <dbReference type="NCBI Taxonomy" id="8319"/>
    <lineage>
        <taxon>Eukaryota</taxon>
        <taxon>Metazoa</taxon>
        <taxon>Chordata</taxon>
        <taxon>Craniata</taxon>
        <taxon>Vertebrata</taxon>
        <taxon>Euteleostomi</taxon>
        <taxon>Amphibia</taxon>
        <taxon>Batrachia</taxon>
        <taxon>Caudata</taxon>
        <taxon>Salamandroidea</taxon>
        <taxon>Salamandridae</taxon>
        <taxon>Pleurodelinae</taxon>
        <taxon>Pleurodeles</taxon>
    </lineage>
</organism>
<feature type="region of interest" description="Disordered" evidence="1">
    <location>
        <begin position="29"/>
        <end position="52"/>
    </location>
</feature>
<evidence type="ECO:0000256" key="1">
    <source>
        <dbReference type="SAM" id="MobiDB-lite"/>
    </source>
</evidence>